<protein>
    <recommendedName>
        <fullName evidence="5">DUF3618 domain-containing protein</fullName>
    </recommendedName>
</protein>
<comment type="caution">
    <text evidence="3">The sequence shown here is derived from an EMBL/GenBank/DDBJ whole genome shotgun (WGS) entry which is preliminary data.</text>
</comment>
<organism evidence="3 4">
    <name type="scientific">Sphingomonas lenta</name>
    <dbReference type="NCBI Taxonomy" id="1141887"/>
    <lineage>
        <taxon>Bacteria</taxon>
        <taxon>Pseudomonadati</taxon>
        <taxon>Pseudomonadota</taxon>
        <taxon>Alphaproteobacteria</taxon>
        <taxon>Sphingomonadales</taxon>
        <taxon>Sphingomonadaceae</taxon>
        <taxon>Sphingomonas</taxon>
    </lineage>
</organism>
<dbReference type="EMBL" id="NSLI01000001">
    <property type="protein sequence ID" value="PAX09376.1"/>
    <property type="molecule type" value="Genomic_DNA"/>
</dbReference>
<keyword evidence="2" id="KW-1133">Transmembrane helix</keyword>
<dbReference type="RefSeq" id="WP_095996483.1">
    <property type="nucleotide sequence ID" value="NZ_NSLI01000001.1"/>
</dbReference>
<feature type="compositionally biased region" description="Low complexity" evidence="1">
    <location>
        <begin position="156"/>
        <end position="169"/>
    </location>
</feature>
<feature type="compositionally biased region" description="Polar residues" evidence="1">
    <location>
        <begin position="170"/>
        <end position="182"/>
    </location>
</feature>
<keyword evidence="2" id="KW-0812">Transmembrane</keyword>
<evidence type="ECO:0008006" key="5">
    <source>
        <dbReference type="Google" id="ProtNLM"/>
    </source>
</evidence>
<accession>A0A2A2SJG1</accession>
<reference evidence="4" key="1">
    <citation type="submission" date="2017-09" db="EMBL/GenBank/DDBJ databases">
        <authorList>
            <person name="Feng G."/>
            <person name="Zhu H."/>
        </authorList>
    </citation>
    <scope>NUCLEOTIDE SEQUENCE [LARGE SCALE GENOMIC DNA]</scope>
    <source>
        <strain evidence="4">1PNM-20</strain>
    </source>
</reference>
<feature type="transmembrane region" description="Helical" evidence="2">
    <location>
        <begin position="77"/>
        <end position="100"/>
    </location>
</feature>
<keyword evidence="4" id="KW-1185">Reference proteome</keyword>
<sequence length="182" mass="19472">MSQNDQTRREEQRQDPTPPVVRLASAEVDVAAAKDRLNDTVARLQSKLDPKLLAKEATDEAKRVGEKGVAYARDNQAIIGGLAGGALIYLIGRPLLRLIFRRRKYPKPQKAAKPMTATAPNKRLAARPHPTQAAQAPMPPQAVTPPQAPPTPKAPLAPAHPTMTTAPAAQSNEGAQLQGTHA</sequence>
<feature type="region of interest" description="Disordered" evidence="1">
    <location>
        <begin position="106"/>
        <end position="182"/>
    </location>
</feature>
<evidence type="ECO:0000313" key="4">
    <source>
        <dbReference type="Proteomes" id="UP000218151"/>
    </source>
</evidence>
<evidence type="ECO:0000256" key="2">
    <source>
        <dbReference type="SAM" id="Phobius"/>
    </source>
</evidence>
<gene>
    <name evidence="3" type="ORF">CKY28_01070</name>
</gene>
<dbReference type="AlphaFoldDB" id="A0A2A2SJG1"/>
<feature type="region of interest" description="Disordered" evidence="1">
    <location>
        <begin position="1"/>
        <end position="20"/>
    </location>
</feature>
<dbReference type="Proteomes" id="UP000218151">
    <property type="component" value="Unassembled WGS sequence"/>
</dbReference>
<name>A0A2A2SJG1_9SPHN</name>
<evidence type="ECO:0000256" key="1">
    <source>
        <dbReference type="SAM" id="MobiDB-lite"/>
    </source>
</evidence>
<feature type="compositionally biased region" description="Pro residues" evidence="1">
    <location>
        <begin position="137"/>
        <end position="155"/>
    </location>
</feature>
<feature type="compositionally biased region" description="Basic and acidic residues" evidence="1">
    <location>
        <begin position="1"/>
        <end position="14"/>
    </location>
</feature>
<proteinExistence type="predicted"/>
<keyword evidence="2" id="KW-0472">Membrane</keyword>
<evidence type="ECO:0000313" key="3">
    <source>
        <dbReference type="EMBL" id="PAX09376.1"/>
    </source>
</evidence>